<reference evidence="1 2" key="1">
    <citation type="journal article" date="2007" name="Proc. Natl. Acad. Sci. U.S.A.">
        <title>Genome plasticity of BCG and impact on vaccine efficacy.</title>
        <authorList>
            <person name="Brosch R."/>
            <person name="Gordon S.V."/>
            <person name="Garnier T."/>
            <person name="Eiglmeier K."/>
            <person name="Frigui W."/>
            <person name="Valenti P."/>
            <person name="Dos Santos S."/>
            <person name="Duthoy S."/>
            <person name="Lacroix C."/>
            <person name="Garcia-Pelayo C."/>
            <person name="Inwald J.K."/>
            <person name="Golby P."/>
            <person name="Garcia J.N."/>
            <person name="Hewinson R.G."/>
            <person name="Behr M.A."/>
            <person name="Quail M.A."/>
            <person name="Churcher C."/>
            <person name="Barrell B.G."/>
            <person name="Parkhill J."/>
            <person name="Cole S.T."/>
        </authorList>
    </citation>
    <scope>NUCLEOTIDE SEQUENCE [LARGE SCALE GENOMIC DNA]</scope>
    <source>
        <strain evidence="2">BCG / Pasteur 1173P2</strain>
    </source>
</reference>
<protein>
    <recommendedName>
        <fullName evidence="3">SEC-C motif domain protein</fullName>
    </recommendedName>
</protein>
<sequence length="196" mass="20779">MISEAEDFAHGDKAAPPRLRASYAACGGDAAGCWTMSDNGASRVPPVDETPAAESAEPITAVSLAWLPAGDYERALDLWPDFAGSDLVTGPDGPVAHPLYCRRMQQKLVEFAEAGFPGLAVAAIRVAPFAAWCAEQGQEPDSPEARAEYAAYLTAHGDHDVMAWPPGRNQQCWCGSGHKYKKCCAAASFIDTEPAP</sequence>
<name>A0A0H3M7C3_MYCBP</name>
<dbReference type="PANTHER" id="PTHR33747:SF1">
    <property type="entry name" value="ADENYLATE CYCLASE-ASSOCIATED CAP C-TERMINAL DOMAIN-CONTAINING PROTEIN"/>
    <property type="match status" value="1"/>
</dbReference>
<dbReference type="Proteomes" id="UP000001472">
    <property type="component" value="Chromosome"/>
</dbReference>
<dbReference type="Gene3D" id="3.10.450.50">
    <property type="match status" value="1"/>
</dbReference>
<gene>
    <name evidence="1" type="ordered locus">BCG_1983c</name>
</gene>
<dbReference type="PANTHER" id="PTHR33747">
    <property type="entry name" value="UPF0225 PROTEIN SCO1677"/>
    <property type="match status" value="1"/>
</dbReference>
<proteinExistence type="predicted"/>
<dbReference type="EMBL" id="AM408590">
    <property type="protein sequence ID" value="CAL71970.1"/>
    <property type="molecule type" value="Genomic_DNA"/>
</dbReference>
<dbReference type="KEGG" id="mbb:BCG_1983c"/>
<dbReference type="RefSeq" id="WP_003910477.1">
    <property type="nucleotide sequence ID" value="NC_008769.1"/>
</dbReference>
<evidence type="ECO:0008006" key="3">
    <source>
        <dbReference type="Google" id="ProtNLM"/>
    </source>
</evidence>
<dbReference type="HOGENOM" id="CLU_139118_0_0_11"/>
<evidence type="ECO:0000313" key="2">
    <source>
        <dbReference type="Proteomes" id="UP000001472"/>
    </source>
</evidence>
<accession>A0A0H3M7C3</accession>
<dbReference type="Pfam" id="PF02810">
    <property type="entry name" value="SEC-C"/>
    <property type="match status" value="1"/>
</dbReference>
<evidence type="ECO:0000313" key="1">
    <source>
        <dbReference type="EMBL" id="CAL71970.1"/>
    </source>
</evidence>
<dbReference type="SUPFAM" id="SSF103642">
    <property type="entry name" value="Sec-C motif"/>
    <property type="match status" value="1"/>
</dbReference>
<dbReference type="InterPro" id="IPR004027">
    <property type="entry name" value="SEC_C_motif"/>
</dbReference>
<dbReference type="AlphaFoldDB" id="A0A0H3M7C3"/>
<organism evidence="1 2">
    <name type="scientific">Mycobacterium bovis (strain BCG / Pasteur 1173P2)</name>
    <dbReference type="NCBI Taxonomy" id="410289"/>
    <lineage>
        <taxon>Bacteria</taxon>
        <taxon>Bacillati</taxon>
        <taxon>Actinomycetota</taxon>
        <taxon>Actinomycetes</taxon>
        <taxon>Mycobacteriales</taxon>
        <taxon>Mycobacteriaceae</taxon>
        <taxon>Mycobacterium</taxon>
        <taxon>Mycobacterium tuberculosis complex</taxon>
    </lineage>
</organism>